<comment type="caution">
    <text evidence="1">The sequence shown here is derived from an EMBL/GenBank/DDBJ whole genome shotgun (WGS) entry which is preliminary data.</text>
</comment>
<dbReference type="GeneID" id="71856382"/>
<evidence type="ECO:0000313" key="2">
    <source>
        <dbReference type="Proteomes" id="UP001595821"/>
    </source>
</evidence>
<protein>
    <submittedName>
        <fullName evidence="1">Uncharacterized protein</fullName>
    </submittedName>
</protein>
<organism evidence="1 2">
    <name type="scientific">Natribaculum luteum</name>
    <dbReference type="NCBI Taxonomy" id="1586232"/>
    <lineage>
        <taxon>Archaea</taxon>
        <taxon>Methanobacteriati</taxon>
        <taxon>Methanobacteriota</taxon>
        <taxon>Stenosarchaea group</taxon>
        <taxon>Halobacteria</taxon>
        <taxon>Halobacteriales</taxon>
        <taxon>Natrialbaceae</taxon>
        <taxon>Natribaculum</taxon>
    </lineage>
</organism>
<sequence>MHFRTGLNGTRRPYSRLPLRPCDLLEFAGRNDRPRYVTELFVRRAHVLEHVRTLEDVAGDPLRDDCPTAP</sequence>
<dbReference type="Proteomes" id="UP001595821">
    <property type="component" value="Unassembled WGS sequence"/>
</dbReference>
<dbReference type="AlphaFoldDB" id="A0ABD5P1L0"/>
<name>A0ABD5P1L0_9EURY</name>
<gene>
    <name evidence="1" type="ORF">ACFOZ7_14675</name>
</gene>
<dbReference type="EMBL" id="JBHSDJ010000116">
    <property type="protein sequence ID" value="MFC4248162.1"/>
    <property type="molecule type" value="Genomic_DNA"/>
</dbReference>
<proteinExistence type="predicted"/>
<accession>A0ABD5P1L0</accession>
<dbReference type="RefSeq" id="WP_246976688.1">
    <property type="nucleotide sequence ID" value="NZ_CP095398.1"/>
</dbReference>
<evidence type="ECO:0000313" key="1">
    <source>
        <dbReference type="EMBL" id="MFC4248162.1"/>
    </source>
</evidence>
<reference evidence="1 2" key="1">
    <citation type="journal article" date="2014" name="Int. J. Syst. Evol. Microbiol.">
        <title>Complete genome sequence of Corynebacterium casei LMG S-19264T (=DSM 44701T), isolated from a smear-ripened cheese.</title>
        <authorList>
            <consortium name="US DOE Joint Genome Institute (JGI-PGF)"/>
            <person name="Walter F."/>
            <person name="Albersmeier A."/>
            <person name="Kalinowski J."/>
            <person name="Ruckert C."/>
        </authorList>
    </citation>
    <scope>NUCLEOTIDE SEQUENCE [LARGE SCALE GENOMIC DNA]</scope>
    <source>
        <strain evidence="1 2">IBRC-M 10912</strain>
    </source>
</reference>